<protein>
    <submittedName>
        <fullName evidence="2">Uncharacterized protein</fullName>
    </submittedName>
</protein>
<evidence type="ECO:0000313" key="1">
    <source>
        <dbReference type="Proteomes" id="UP000887579"/>
    </source>
</evidence>
<evidence type="ECO:0000313" key="2">
    <source>
        <dbReference type="WBParaSite" id="ES5_v2.g23809.t1"/>
    </source>
</evidence>
<sequence length="547" mass="64310">MSQETFITEYVIKSEVDNQIFSVNENIINASALLKNLCDLTKVTEPITVQQCSGKSINTFIKLISHYDEITDKHDKEFEQLFFNSFNDEELAELVKDLSILDSEFFMDSVADYILDKISQMKSLEEIQKYLGLENDFTLDERKSIEKNLLEYFLGINFDKFKFPFPEKSLYSIKTKFYSPLNVLFAKIIERSNAEISYLLALSNKAIKKEVDRYPLKLCSFNSGGGEWCLRIFSEFCKMLQWNGFFKVDIEEDDDIKYFDIIKKRKVVAVKFYTDFSHGENIDEKILCSTLDLAFACPTKFQKLEVRLHSDFEKFFMDSVADFILDKISQMKSLEEIQEYLGLENDFTLDERESIEKNRLEYFLGINFDKFEFPFHEKNLYSIKTKFFSPLNVLFAKIIERSNAELSYLLALSNKAIKNEVDRYPLKLCSFKSNGGEWCLRVFSEFCKMLQWNGFFEVDFEEDDDIKYFDIIKKRKVAAKEFYIDYCIDEKIDKIILCSSFDFACPTKCQKLEICLDSNFECIQKFDVQKCPFPSLSYHIAMHCSDD</sequence>
<proteinExistence type="predicted"/>
<name>A0AC34G2N2_9BILA</name>
<organism evidence="1 2">
    <name type="scientific">Panagrolaimus sp. ES5</name>
    <dbReference type="NCBI Taxonomy" id="591445"/>
    <lineage>
        <taxon>Eukaryota</taxon>
        <taxon>Metazoa</taxon>
        <taxon>Ecdysozoa</taxon>
        <taxon>Nematoda</taxon>
        <taxon>Chromadorea</taxon>
        <taxon>Rhabditida</taxon>
        <taxon>Tylenchina</taxon>
        <taxon>Panagrolaimomorpha</taxon>
        <taxon>Panagrolaimoidea</taxon>
        <taxon>Panagrolaimidae</taxon>
        <taxon>Panagrolaimus</taxon>
    </lineage>
</organism>
<accession>A0AC34G2N2</accession>
<dbReference type="WBParaSite" id="ES5_v2.g23809.t1">
    <property type="protein sequence ID" value="ES5_v2.g23809.t1"/>
    <property type="gene ID" value="ES5_v2.g23809"/>
</dbReference>
<reference evidence="2" key="1">
    <citation type="submission" date="2022-11" db="UniProtKB">
        <authorList>
            <consortium name="WormBaseParasite"/>
        </authorList>
    </citation>
    <scope>IDENTIFICATION</scope>
</reference>
<dbReference type="Proteomes" id="UP000887579">
    <property type="component" value="Unplaced"/>
</dbReference>